<dbReference type="SUPFAM" id="SSF55729">
    <property type="entry name" value="Acyl-CoA N-acyltransferases (Nat)"/>
    <property type="match status" value="2"/>
</dbReference>
<proteinExistence type="predicted"/>
<protein>
    <submittedName>
        <fullName evidence="4">GNAT family N-acetyltransferase</fullName>
    </submittedName>
</protein>
<dbReference type="PROSITE" id="PS51186">
    <property type="entry name" value="GNAT"/>
    <property type="match status" value="1"/>
</dbReference>
<comment type="caution">
    <text evidence="4">The sequence shown here is derived from an EMBL/GenBank/DDBJ whole genome shotgun (WGS) entry which is preliminary data.</text>
</comment>
<keyword evidence="1" id="KW-0808">Transferase</keyword>
<dbReference type="InterPro" id="IPR016181">
    <property type="entry name" value="Acyl_CoA_acyltransferase"/>
</dbReference>
<accession>A0A918X8Y6</accession>
<evidence type="ECO:0000256" key="1">
    <source>
        <dbReference type="ARBA" id="ARBA00022679"/>
    </source>
</evidence>
<organism evidence="4 5">
    <name type="scientific">Nocardiopsis kunsanensis</name>
    <dbReference type="NCBI Taxonomy" id="141693"/>
    <lineage>
        <taxon>Bacteria</taxon>
        <taxon>Bacillati</taxon>
        <taxon>Actinomycetota</taxon>
        <taxon>Actinomycetes</taxon>
        <taxon>Streptosporangiales</taxon>
        <taxon>Nocardiopsidaceae</taxon>
        <taxon>Nocardiopsis</taxon>
    </lineage>
</organism>
<dbReference type="Pfam" id="PF00583">
    <property type="entry name" value="Acetyltransf_1"/>
    <property type="match status" value="2"/>
</dbReference>
<dbReference type="PANTHER" id="PTHR43877">
    <property type="entry name" value="AMINOALKYLPHOSPHONATE N-ACETYLTRANSFERASE-RELATED-RELATED"/>
    <property type="match status" value="1"/>
</dbReference>
<gene>
    <name evidence="4" type="ORF">GCM10007147_09430</name>
</gene>
<dbReference type="Gene3D" id="3.40.630.30">
    <property type="match status" value="1"/>
</dbReference>
<keyword evidence="5" id="KW-1185">Reference proteome</keyword>
<sequence length="348" mass="36452">MSAQTTRVRRVDPAEEASLTAWYEVLSRALDEGGTEAAQEAVLPLEEMRGVLAAEGPGGHALAFLASEEDGTPVGALLLEYDDAEPDTVEVDIAVLPGARRRGHGTALLRTAGTVGTELGRNTQVVEVSSGPGRDLSDCPGGGFALAHGFGVAGAEDLHVLDLPLPPAVEALLRERVRPGRGESEVTGWQDECPDGLLEPCALLREDLGHGPAEGTAGGDEGPHTVADRTERVRLAEARRAEEGVHSLVSAALDASGRAVGLSELVLLPGSGAVDQAGTLVLPEHRGRGLGSRLWLRNLTDLARAFPERDRVRVRTGPGDEAARGTAAELGFRPVERTFALERALPGD</sequence>
<dbReference type="GO" id="GO:0016747">
    <property type="term" value="F:acyltransferase activity, transferring groups other than amino-acyl groups"/>
    <property type="evidence" value="ECO:0007669"/>
    <property type="project" value="InterPro"/>
</dbReference>
<dbReference type="PANTHER" id="PTHR43877:SF1">
    <property type="entry name" value="ACETYLTRANSFERASE"/>
    <property type="match status" value="1"/>
</dbReference>
<dbReference type="Proteomes" id="UP000654947">
    <property type="component" value="Unassembled WGS sequence"/>
</dbReference>
<evidence type="ECO:0000313" key="4">
    <source>
        <dbReference type="EMBL" id="GHD18839.1"/>
    </source>
</evidence>
<evidence type="ECO:0000256" key="2">
    <source>
        <dbReference type="ARBA" id="ARBA00023315"/>
    </source>
</evidence>
<reference evidence="4 5" key="1">
    <citation type="journal article" date="2014" name="Int. J. Syst. Evol. Microbiol.">
        <title>Complete genome sequence of Corynebacterium casei LMG S-19264T (=DSM 44701T), isolated from a smear-ripened cheese.</title>
        <authorList>
            <consortium name="US DOE Joint Genome Institute (JGI-PGF)"/>
            <person name="Walter F."/>
            <person name="Albersmeier A."/>
            <person name="Kalinowski J."/>
            <person name="Ruckert C."/>
        </authorList>
    </citation>
    <scope>NUCLEOTIDE SEQUENCE [LARGE SCALE GENOMIC DNA]</scope>
    <source>
        <strain evidence="4 5">KCTC 19473</strain>
    </source>
</reference>
<dbReference type="AlphaFoldDB" id="A0A918X8Y6"/>
<dbReference type="CDD" id="cd04301">
    <property type="entry name" value="NAT_SF"/>
    <property type="match status" value="1"/>
</dbReference>
<dbReference type="EMBL" id="BMXL01000003">
    <property type="protein sequence ID" value="GHD18839.1"/>
    <property type="molecule type" value="Genomic_DNA"/>
</dbReference>
<evidence type="ECO:0000259" key="3">
    <source>
        <dbReference type="PROSITE" id="PS51186"/>
    </source>
</evidence>
<keyword evidence="2" id="KW-0012">Acyltransferase</keyword>
<name>A0A918X8Y6_9ACTN</name>
<feature type="domain" description="N-acetyltransferase" evidence="3">
    <location>
        <begin position="9"/>
        <end position="175"/>
    </location>
</feature>
<dbReference type="RefSeq" id="WP_193517450.1">
    <property type="nucleotide sequence ID" value="NZ_BMXL01000003.1"/>
</dbReference>
<evidence type="ECO:0000313" key="5">
    <source>
        <dbReference type="Proteomes" id="UP000654947"/>
    </source>
</evidence>
<dbReference type="InterPro" id="IPR050832">
    <property type="entry name" value="Bact_Acetyltransf"/>
</dbReference>
<dbReference type="InterPro" id="IPR000182">
    <property type="entry name" value="GNAT_dom"/>
</dbReference>